<evidence type="ECO:0000259" key="2">
    <source>
        <dbReference type="Pfam" id="PF20061"/>
    </source>
</evidence>
<keyword evidence="1" id="KW-0472">Membrane</keyword>
<sequence>MYQFLSTIFKIAVTSLIVGVVLSAIDITAADLLSKIGLTPESLWQHIQTGVAWAIPNIILGSLIVVPVWIIIYLFRPPRA</sequence>
<evidence type="ECO:0000256" key="1">
    <source>
        <dbReference type="SAM" id="Phobius"/>
    </source>
</evidence>
<feature type="transmembrane region" description="Helical" evidence="1">
    <location>
        <begin position="7"/>
        <end position="30"/>
    </location>
</feature>
<dbReference type="Pfam" id="PF20061">
    <property type="entry name" value="DUF6460"/>
    <property type="match status" value="1"/>
</dbReference>
<evidence type="ECO:0000313" key="4">
    <source>
        <dbReference type="Proteomes" id="UP000615687"/>
    </source>
</evidence>
<dbReference type="InterPro" id="IPR045594">
    <property type="entry name" value="DUF6460"/>
</dbReference>
<dbReference type="EMBL" id="JACYXJ010000006">
    <property type="protein sequence ID" value="MBD8878134.1"/>
    <property type="molecule type" value="Genomic_DNA"/>
</dbReference>
<keyword evidence="1" id="KW-0812">Transmembrane</keyword>
<feature type="domain" description="DUF6460" evidence="2">
    <location>
        <begin position="43"/>
        <end position="77"/>
    </location>
</feature>
<name>A0ABR9CEY4_9HYPH</name>
<protein>
    <recommendedName>
        <fullName evidence="2">DUF6460 domain-containing protein</fullName>
    </recommendedName>
</protein>
<dbReference type="RefSeq" id="WP_192110552.1">
    <property type="nucleotide sequence ID" value="NZ_JACYXJ010000006.1"/>
</dbReference>
<proteinExistence type="predicted"/>
<keyword evidence="1" id="KW-1133">Transmembrane helix</keyword>
<feature type="transmembrane region" description="Helical" evidence="1">
    <location>
        <begin position="50"/>
        <end position="75"/>
    </location>
</feature>
<evidence type="ECO:0000313" key="3">
    <source>
        <dbReference type="EMBL" id="MBD8878134.1"/>
    </source>
</evidence>
<dbReference type="Proteomes" id="UP000615687">
    <property type="component" value="Unassembled WGS sequence"/>
</dbReference>
<comment type="caution">
    <text evidence="3">The sequence shown here is derived from an EMBL/GenBank/DDBJ whole genome shotgun (WGS) entry which is preliminary data.</text>
</comment>
<keyword evidence="4" id="KW-1185">Reference proteome</keyword>
<gene>
    <name evidence="3" type="ORF">IG617_17715</name>
</gene>
<reference evidence="3 4" key="1">
    <citation type="submission" date="2020-09" db="EMBL/GenBank/DDBJ databases">
        <title>The genome sequence of type strain Labrenzia polysiphoniae KACC 19711.</title>
        <authorList>
            <person name="Liu Y."/>
        </authorList>
    </citation>
    <scope>NUCLEOTIDE SEQUENCE [LARGE SCALE GENOMIC DNA]</scope>
    <source>
        <strain evidence="3 4">KACC 19711</strain>
    </source>
</reference>
<organism evidence="3 4">
    <name type="scientific">Roseibium polysiphoniae</name>
    <dbReference type="NCBI Taxonomy" id="2571221"/>
    <lineage>
        <taxon>Bacteria</taxon>
        <taxon>Pseudomonadati</taxon>
        <taxon>Pseudomonadota</taxon>
        <taxon>Alphaproteobacteria</taxon>
        <taxon>Hyphomicrobiales</taxon>
        <taxon>Stappiaceae</taxon>
        <taxon>Roseibium</taxon>
    </lineage>
</organism>
<accession>A0ABR9CEY4</accession>